<evidence type="ECO:0000256" key="5">
    <source>
        <dbReference type="ARBA" id="ARBA00022824"/>
    </source>
</evidence>
<dbReference type="OrthoDB" id="76293at2759"/>
<keyword evidence="5" id="KW-0256">Endoplasmic reticulum</keyword>
<dbReference type="PANTHER" id="PTHR12147">
    <property type="entry name" value="METALLOPEPTIDASE M28 FAMILY MEMBER"/>
    <property type="match status" value="1"/>
</dbReference>
<dbReference type="EC" id="3.4.-.-" evidence="7"/>
<feature type="compositionally biased region" description="Polar residues" evidence="8">
    <location>
        <begin position="13"/>
        <end position="22"/>
    </location>
</feature>
<keyword evidence="9" id="KW-1133">Transmembrane helix</keyword>
<keyword evidence="6 7" id="KW-0862">Zinc</keyword>
<evidence type="ECO:0000259" key="10">
    <source>
        <dbReference type="Pfam" id="PF04389"/>
    </source>
</evidence>
<organism evidence="11 12">
    <name type="scientific">Paraglomus occultum</name>
    <dbReference type="NCBI Taxonomy" id="144539"/>
    <lineage>
        <taxon>Eukaryota</taxon>
        <taxon>Fungi</taxon>
        <taxon>Fungi incertae sedis</taxon>
        <taxon>Mucoromycota</taxon>
        <taxon>Glomeromycotina</taxon>
        <taxon>Glomeromycetes</taxon>
        <taxon>Paraglomerales</taxon>
        <taxon>Paraglomeraceae</taxon>
        <taxon>Paraglomus</taxon>
    </lineage>
</organism>
<comment type="similarity">
    <text evidence="7">Belongs to the peptidase M28 family.</text>
</comment>
<comment type="caution">
    <text evidence="11">The sequence shown here is derived from an EMBL/GenBank/DDBJ whole genome shotgun (WGS) entry which is preliminary data.</text>
</comment>
<sequence>MSDTANLKRRNPGKSSEFSTDNEISKDYDNEKSHRSNIHVHRVLPCIPANILLVTFLAGLLFLAYFFHYTLPTPVNESYGPNGEAVFSEKNAREVVRVLSEDIGYRIVGTREEKQSMDYLLELIEEYRQQSRANPNALEFDVDVQIGTGSHRFDMMSKVVMKHYVNVTNIVVRLSCGPECNKNAILLNSHFDSTLSSPGAADDGVGVAVMLEVIRVMSQSQIKRKHGFAPGDLYTSKLRRRYRLTQGPENLQLLYYGKLDE</sequence>
<dbReference type="GO" id="GO:0006508">
    <property type="term" value="P:proteolysis"/>
    <property type="evidence" value="ECO:0007669"/>
    <property type="project" value="UniProtKB-KW"/>
</dbReference>
<gene>
    <name evidence="11" type="ORF">POCULU_LOCUS10103</name>
</gene>
<dbReference type="Proteomes" id="UP000789572">
    <property type="component" value="Unassembled WGS sequence"/>
</dbReference>
<protein>
    <recommendedName>
        <fullName evidence="7">Peptide hydrolase</fullName>
        <ecNumber evidence="7">3.4.-.-</ecNumber>
    </recommendedName>
</protein>
<dbReference type="InterPro" id="IPR045175">
    <property type="entry name" value="M28_fam"/>
</dbReference>
<evidence type="ECO:0000313" key="11">
    <source>
        <dbReference type="EMBL" id="CAG8654019.1"/>
    </source>
</evidence>
<evidence type="ECO:0000256" key="9">
    <source>
        <dbReference type="SAM" id="Phobius"/>
    </source>
</evidence>
<keyword evidence="3 7" id="KW-0645">Protease</keyword>
<feature type="non-terminal residue" evidence="11">
    <location>
        <position position="261"/>
    </location>
</feature>
<feature type="transmembrane region" description="Helical" evidence="9">
    <location>
        <begin position="43"/>
        <end position="67"/>
    </location>
</feature>
<name>A0A9N9DUM2_9GLOM</name>
<keyword evidence="12" id="KW-1185">Reference proteome</keyword>
<dbReference type="EMBL" id="CAJVPJ010004630">
    <property type="protein sequence ID" value="CAG8654019.1"/>
    <property type="molecule type" value="Genomic_DNA"/>
</dbReference>
<evidence type="ECO:0000256" key="7">
    <source>
        <dbReference type="RuleBase" id="RU361240"/>
    </source>
</evidence>
<keyword evidence="7" id="KW-0479">Metal-binding</keyword>
<accession>A0A9N9DUM2</accession>
<evidence type="ECO:0000313" key="12">
    <source>
        <dbReference type="Proteomes" id="UP000789572"/>
    </source>
</evidence>
<dbReference type="Pfam" id="PF04389">
    <property type="entry name" value="Peptidase_M28"/>
    <property type="match status" value="1"/>
</dbReference>
<dbReference type="Gene3D" id="3.40.630.10">
    <property type="entry name" value="Zn peptidases"/>
    <property type="match status" value="1"/>
</dbReference>
<proteinExistence type="inferred from homology"/>
<keyword evidence="4 7" id="KW-0378">Hydrolase</keyword>
<keyword evidence="9" id="KW-0812">Transmembrane</keyword>
<dbReference type="InterPro" id="IPR007484">
    <property type="entry name" value="Peptidase_M28"/>
</dbReference>
<comment type="subcellular location">
    <subcellularLocation>
        <location evidence="2">Endoplasmic reticulum</location>
    </subcellularLocation>
</comment>
<evidence type="ECO:0000256" key="1">
    <source>
        <dbReference type="ARBA" id="ARBA00001947"/>
    </source>
</evidence>
<dbReference type="AlphaFoldDB" id="A0A9N9DUM2"/>
<feature type="region of interest" description="Disordered" evidence="8">
    <location>
        <begin position="1"/>
        <end position="31"/>
    </location>
</feature>
<dbReference type="GO" id="GO:0005783">
    <property type="term" value="C:endoplasmic reticulum"/>
    <property type="evidence" value="ECO:0007669"/>
    <property type="project" value="UniProtKB-SubCell"/>
</dbReference>
<keyword evidence="9" id="KW-0472">Membrane</keyword>
<dbReference type="SUPFAM" id="SSF53187">
    <property type="entry name" value="Zn-dependent exopeptidases"/>
    <property type="match status" value="1"/>
</dbReference>
<reference evidence="11" key="1">
    <citation type="submission" date="2021-06" db="EMBL/GenBank/DDBJ databases">
        <authorList>
            <person name="Kallberg Y."/>
            <person name="Tangrot J."/>
            <person name="Rosling A."/>
        </authorList>
    </citation>
    <scope>NUCLEOTIDE SEQUENCE</scope>
    <source>
        <strain evidence="11">IA702</strain>
    </source>
</reference>
<dbReference type="PANTHER" id="PTHR12147:SF22">
    <property type="entry name" value="ENDOPLASMIC RETICULUM METALLOPEPTIDASE 1"/>
    <property type="match status" value="1"/>
</dbReference>
<feature type="domain" description="Peptidase M28" evidence="10">
    <location>
        <begin position="169"/>
        <end position="223"/>
    </location>
</feature>
<dbReference type="GO" id="GO:0008235">
    <property type="term" value="F:metalloexopeptidase activity"/>
    <property type="evidence" value="ECO:0007669"/>
    <property type="project" value="InterPro"/>
</dbReference>
<evidence type="ECO:0000256" key="3">
    <source>
        <dbReference type="ARBA" id="ARBA00022670"/>
    </source>
</evidence>
<evidence type="ECO:0000256" key="4">
    <source>
        <dbReference type="ARBA" id="ARBA00022801"/>
    </source>
</evidence>
<evidence type="ECO:0000256" key="2">
    <source>
        <dbReference type="ARBA" id="ARBA00004240"/>
    </source>
</evidence>
<dbReference type="GO" id="GO:0046872">
    <property type="term" value="F:metal ion binding"/>
    <property type="evidence" value="ECO:0007669"/>
    <property type="project" value="UniProtKB-KW"/>
</dbReference>
<evidence type="ECO:0000256" key="8">
    <source>
        <dbReference type="SAM" id="MobiDB-lite"/>
    </source>
</evidence>
<evidence type="ECO:0000256" key="6">
    <source>
        <dbReference type="ARBA" id="ARBA00022833"/>
    </source>
</evidence>
<comment type="cofactor">
    <cofactor evidence="1">
        <name>Zn(2+)</name>
        <dbReference type="ChEBI" id="CHEBI:29105"/>
    </cofactor>
</comment>